<dbReference type="SUPFAM" id="SSF51735">
    <property type="entry name" value="NAD(P)-binding Rossmann-fold domains"/>
    <property type="match status" value="1"/>
</dbReference>
<protein>
    <submittedName>
        <fullName evidence="3">Possible oxidoreductase</fullName>
    </submittedName>
</protein>
<dbReference type="EMBL" id="HG934468">
    <property type="protein sequence ID" value="CDN32811.1"/>
    <property type="molecule type" value="Genomic_DNA"/>
</dbReference>
<feature type="domain" description="Gfo/Idh/MocA-like oxidoreductase N-terminal" evidence="1">
    <location>
        <begin position="3"/>
        <end position="127"/>
    </location>
</feature>
<dbReference type="KEGG" id="rbc:BN938_2742"/>
<feature type="domain" description="GFO/IDH/MocA-like oxidoreductase" evidence="2">
    <location>
        <begin position="146"/>
        <end position="256"/>
    </location>
</feature>
<dbReference type="InterPro" id="IPR055170">
    <property type="entry name" value="GFO_IDH_MocA-like_dom"/>
</dbReference>
<reference evidence="3 4" key="1">
    <citation type="journal article" date="2015" name="Genome Announc.">
        <title>Complete Genome Sequence of the Novel Leech Symbiont Mucinivorans hirudinis M3T.</title>
        <authorList>
            <person name="Nelson M.C."/>
            <person name="Bomar L."/>
            <person name="Graf J."/>
        </authorList>
    </citation>
    <scope>NUCLEOTIDE SEQUENCE [LARGE SCALE GENOMIC DNA]</scope>
    <source>
        <strain evidence="4">M3</strain>
    </source>
</reference>
<evidence type="ECO:0000313" key="3">
    <source>
        <dbReference type="EMBL" id="CDN32811.1"/>
    </source>
</evidence>
<dbReference type="Pfam" id="PF22725">
    <property type="entry name" value="GFO_IDH_MocA_C3"/>
    <property type="match status" value="1"/>
</dbReference>
<dbReference type="SUPFAM" id="SSF55347">
    <property type="entry name" value="Glyceraldehyde-3-phosphate dehydrogenase-like, C-terminal domain"/>
    <property type="match status" value="1"/>
</dbReference>
<dbReference type="PANTHER" id="PTHR43054">
    <property type="match status" value="1"/>
</dbReference>
<dbReference type="AlphaFoldDB" id="A0A060RAZ9"/>
<organism evidence="3 4">
    <name type="scientific">Mucinivorans hirudinis</name>
    <dbReference type="NCBI Taxonomy" id="1433126"/>
    <lineage>
        <taxon>Bacteria</taxon>
        <taxon>Pseudomonadati</taxon>
        <taxon>Bacteroidota</taxon>
        <taxon>Bacteroidia</taxon>
        <taxon>Bacteroidales</taxon>
        <taxon>Rikenellaceae</taxon>
        <taxon>Mucinivorans</taxon>
    </lineage>
</organism>
<dbReference type="PANTHER" id="PTHR43054:SF1">
    <property type="entry name" value="SCYLLO-INOSITOL 2-DEHYDROGENASE (NADP(+)) IOLU"/>
    <property type="match status" value="1"/>
</dbReference>
<evidence type="ECO:0000259" key="1">
    <source>
        <dbReference type="Pfam" id="PF01408"/>
    </source>
</evidence>
<sequence length="339" mass="38326">MTRFAIIGTNYVTDWFIAGAINDPRFTLTAIYSRVEETALSYGNKCRSLYGSKIGDIEIFTSLEKFAASDCYDAVYLASPNVFHREQAILLMRHGKHVLCEKPMATSLRECELMVGAARENGVVLMEAVKTTLLPNFLSIKDNIHKIGTIRRYFAQYCQYSGRYEAFKAGMVLNAFNAQMAGGALYDLGIYCIYPMVVLFGEPANWIGEQMILHTRVDGQGSAIFRYDGFDGIVMFSKIANSYLPSEIQGENGSIVIERINTFESVKIHYRDGMVEDISRETISDNMYYEAEEFISLVENHSSDSSINSHKNTLIAAKMMDEIRNQNGIYYPCDLELRK</sequence>
<proteinExistence type="predicted"/>
<dbReference type="PATRIC" id="fig|1433126.3.peg.2715"/>
<dbReference type="InterPro" id="IPR036291">
    <property type="entry name" value="NAD(P)-bd_dom_sf"/>
</dbReference>
<name>A0A060RAZ9_9BACT</name>
<dbReference type="Gene3D" id="3.40.50.720">
    <property type="entry name" value="NAD(P)-binding Rossmann-like Domain"/>
    <property type="match status" value="1"/>
</dbReference>
<evidence type="ECO:0000259" key="2">
    <source>
        <dbReference type="Pfam" id="PF22725"/>
    </source>
</evidence>
<dbReference type="InterPro" id="IPR000683">
    <property type="entry name" value="Gfo/Idh/MocA-like_OxRdtase_N"/>
</dbReference>
<dbReference type="STRING" id="1433126.BN938_2742"/>
<dbReference type="Proteomes" id="UP000027616">
    <property type="component" value="Chromosome I"/>
</dbReference>
<dbReference type="GO" id="GO:0000166">
    <property type="term" value="F:nucleotide binding"/>
    <property type="evidence" value="ECO:0007669"/>
    <property type="project" value="InterPro"/>
</dbReference>
<dbReference type="OrthoDB" id="9795543at2"/>
<dbReference type="HOGENOM" id="CLU_023194_7_0_10"/>
<accession>A0A060RAZ9</accession>
<dbReference type="Gene3D" id="3.30.360.10">
    <property type="entry name" value="Dihydrodipicolinate Reductase, domain 2"/>
    <property type="match status" value="1"/>
</dbReference>
<dbReference type="Pfam" id="PF01408">
    <property type="entry name" value="GFO_IDH_MocA"/>
    <property type="match status" value="1"/>
</dbReference>
<evidence type="ECO:0000313" key="4">
    <source>
        <dbReference type="Proteomes" id="UP000027616"/>
    </source>
</evidence>
<keyword evidence="4" id="KW-1185">Reference proteome</keyword>
<dbReference type="eggNOG" id="COG0673">
    <property type="taxonomic scope" value="Bacteria"/>
</dbReference>
<gene>
    <name evidence="3" type="ORF">BN938_2742</name>
</gene>